<dbReference type="OrthoDB" id="10509724at2759"/>
<gene>
    <name evidence="1" type="ORF">BKA67DRAFT_406503</name>
</gene>
<comment type="caution">
    <text evidence="1">The sequence shown here is derived from an EMBL/GenBank/DDBJ whole genome shotgun (WGS) entry which is preliminary data.</text>
</comment>
<proteinExistence type="predicted"/>
<dbReference type="GeneID" id="70125616"/>
<dbReference type="RefSeq" id="XP_045954623.1">
    <property type="nucleotide sequence ID" value="XM_046096724.1"/>
</dbReference>
<dbReference type="EMBL" id="JAGPXC010000008">
    <property type="protein sequence ID" value="KAH6648111.1"/>
    <property type="molecule type" value="Genomic_DNA"/>
</dbReference>
<dbReference type="AlphaFoldDB" id="A0A9P8UDV9"/>
<evidence type="ECO:0000313" key="1">
    <source>
        <dbReference type="EMBL" id="KAH6648111.1"/>
    </source>
</evidence>
<evidence type="ECO:0000313" key="2">
    <source>
        <dbReference type="Proteomes" id="UP000758603"/>
    </source>
</evidence>
<accession>A0A9P8UDV9</accession>
<organism evidence="1 2">
    <name type="scientific">Truncatella angustata</name>
    <dbReference type="NCBI Taxonomy" id="152316"/>
    <lineage>
        <taxon>Eukaryota</taxon>
        <taxon>Fungi</taxon>
        <taxon>Dikarya</taxon>
        <taxon>Ascomycota</taxon>
        <taxon>Pezizomycotina</taxon>
        <taxon>Sordariomycetes</taxon>
        <taxon>Xylariomycetidae</taxon>
        <taxon>Amphisphaeriales</taxon>
        <taxon>Sporocadaceae</taxon>
        <taxon>Truncatella</taxon>
    </lineage>
</organism>
<sequence>MTSIWSVSNKGGGSPSAHDLTEIMKHIPTFDFMPRPVPREYNVLWQTADWLQDEWAAKGLYCPACFTVCKDLGRFSSLGDRSPTEEHLYVRWEIRLQSLVQAAEGGCQLCSFFTVRFFNDPGYMHVWGNTLKKNPVACCGSAPDSDRSGEFGKAIAKIRGLSEKYADPSFTLIIQPLDYSVDEQGRGGYGKLLFQLSDTTLSTKEALKDILGFRREIIVEVYARGQNSSALEQLLQNAAC</sequence>
<dbReference type="Proteomes" id="UP000758603">
    <property type="component" value="Unassembled WGS sequence"/>
</dbReference>
<protein>
    <submittedName>
        <fullName evidence="1">Uncharacterized protein</fullName>
    </submittedName>
</protein>
<name>A0A9P8UDV9_9PEZI</name>
<keyword evidence="2" id="KW-1185">Reference proteome</keyword>
<reference evidence="1" key="1">
    <citation type="journal article" date="2021" name="Nat. Commun.">
        <title>Genetic determinants of endophytism in the Arabidopsis root mycobiome.</title>
        <authorList>
            <person name="Mesny F."/>
            <person name="Miyauchi S."/>
            <person name="Thiergart T."/>
            <person name="Pickel B."/>
            <person name="Atanasova L."/>
            <person name="Karlsson M."/>
            <person name="Huettel B."/>
            <person name="Barry K.W."/>
            <person name="Haridas S."/>
            <person name="Chen C."/>
            <person name="Bauer D."/>
            <person name="Andreopoulos W."/>
            <person name="Pangilinan J."/>
            <person name="LaButti K."/>
            <person name="Riley R."/>
            <person name="Lipzen A."/>
            <person name="Clum A."/>
            <person name="Drula E."/>
            <person name="Henrissat B."/>
            <person name="Kohler A."/>
            <person name="Grigoriev I.V."/>
            <person name="Martin F.M."/>
            <person name="Hacquard S."/>
        </authorList>
    </citation>
    <scope>NUCLEOTIDE SEQUENCE</scope>
    <source>
        <strain evidence="1">MPI-SDFR-AT-0073</strain>
    </source>
</reference>